<dbReference type="AlphaFoldDB" id="A0A133XMK3"/>
<evidence type="ECO:0000256" key="5">
    <source>
        <dbReference type="ARBA" id="ARBA00022750"/>
    </source>
</evidence>
<keyword evidence="5 9" id="KW-0064">Aspartyl protease</keyword>
<evidence type="ECO:0000313" key="12">
    <source>
        <dbReference type="EMBL" id="KXB32173.1"/>
    </source>
</evidence>
<comment type="caution">
    <text evidence="12">The sequence shown here is derived from an EMBL/GenBank/DDBJ whole genome shotgun (WGS) entry which is preliminary data.</text>
</comment>
<keyword evidence="6 9" id="KW-0378">Hydrolase</keyword>
<dbReference type="PRINTS" id="PR00781">
    <property type="entry name" value="LIPOSIGPTASE"/>
</dbReference>
<evidence type="ECO:0000256" key="6">
    <source>
        <dbReference type="ARBA" id="ARBA00022801"/>
    </source>
</evidence>
<evidence type="ECO:0000256" key="3">
    <source>
        <dbReference type="ARBA" id="ARBA00022670"/>
    </source>
</evidence>
<proteinExistence type="inferred from homology"/>
<evidence type="ECO:0000256" key="4">
    <source>
        <dbReference type="ARBA" id="ARBA00022692"/>
    </source>
</evidence>
<comment type="function">
    <text evidence="9 10">This protein specifically catalyzes the removal of signal peptides from prolipoproteins.</text>
</comment>
<protein>
    <recommendedName>
        <fullName evidence="9">Lipoprotein signal peptidase</fullName>
        <ecNumber evidence="9">3.4.23.36</ecNumber>
    </recommendedName>
    <alternativeName>
        <fullName evidence="9">Prolipoprotein signal peptidase</fullName>
    </alternativeName>
    <alternativeName>
        <fullName evidence="9">Signal peptidase II</fullName>
        <shortName evidence="9">SPase II</shortName>
    </alternativeName>
</protein>
<dbReference type="EC" id="3.4.23.36" evidence="9"/>
<feature type="transmembrane region" description="Helical" evidence="9">
    <location>
        <begin position="42"/>
        <end position="64"/>
    </location>
</feature>
<evidence type="ECO:0000256" key="8">
    <source>
        <dbReference type="ARBA" id="ARBA00023136"/>
    </source>
</evidence>
<comment type="pathway">
    <text evidence="9">Protein modification; lipoprotein biosynthesis (signal peptide cleavage).</text>
</comment>
<dbReference type="Pfam" id="PF01252">
    <property type="entry name" value="Peptidase_A8"/>
    <property type="match status" value="1"/>
</dbReference>
<dbReference type="PANTHER" id="PTHR33695">
    <property type="entry name" value="LIPOPROTEIN SIGNAL PEPTIDASE"/>
    <property type="match status" value="1"/>
</dbReference>
<keyword evidence="4 9" id="KW-0812">Transmembrane</keyword>
<accession>A0A133XMK3</accession>
<keyword evidence="2 9" id="KW-1003">Cell membrane</keyword>
<comment type="similarity">
    <text evidence="1 9 11">Belongs to the peptidase A8 family.</text>
</comment>
<dbReference type="EMBL" id="LODL01000007">
    <property type="protein sequence ID" value="KXB32173.1"/>
    <property type="molecule type" value="Genomic_DNA"/>
</dbReference>
<dbReference type="GO" id="GO:0005886">
    <property type="term" value="C:plasma membrane"/>
    <property type="evidence" value="ECO:0007669"/>
    <property type="project" value="UniProtKB-SubCell"/>
</dbReference>
<comment type="subcellular location">
    <subcellularLocation>
        <location evidence="9">Cell membrane</location>
        <topology evidence="9">Multi-pass membrane protein</topology>
    </subcellularLocation>
</comment>
<dbReference type="UniPathway" id="UPA00665"/>
<evidence type="ECO:0000256" key="10">
    <source>
        <dbReference type="RuleBase" id="RU000594"/>
    </source>
</evidence>
<evidence type="ECO:0000256" key="9">
    <source>
        <dbReference type="HAMAP-Rule" id="MF_00161"/>
    </source>
</evidence>
<evidence type="ECO:0000313" key="13">
    <source>
        <dbReference type="Proteomes" id="UP000070186"/>
    </source>
</evidence>
<organism evidence="12 13">
    <name type="scientific">Dechloromonas denitrificans</name>
    <dbReference type="NCBI Taxonomy" id="281362"/>
    <lineage>
        <taxon>Bacteria</taxon>
        <taxon>Pseudomonadati</taxon>
        <taxon>Pseudomonadota</taxon>
        <taxon>Betaproteobacteria</taxon>
        <taxon>Rhodocyclales</taxon>
        <taxon>Azonexaceae</taxon>
        <taxon>Dechloromonas</taxon>
    </lineage>
</organism>
<dbReference type="Proteomes" id="UP000070186">
    <property type="component" value="Unassembled WGS sequence"/>
</dbReference>
<evidence type="ECO:0000256" key="1">
    <source>
        <dbReference type="ARBA" id="ARBA00006139"/>
    </source>
</evidence>
<comment type="catalytic activity">
    <reaction evidence="9 10">
        <text>Release of signal peptides from bacterial membrane prolipoproteins. Hydrolyzes -Xaa-Yaa-Zaa-|-(S,diacylglyceryl)Cys-, in which Xaa is hydrophobic (preferably Leu), and Yaa (Ala or Ser) and Zaa (Gly or Ala) have small, neutral side chains.</text>
        <dbReference type="EC" id="3.4.23.36"/>
    </reaction>
</comment>
<dbReference type="GO" id="GO:0004190">
    <property type="term" value="F:aspartic-type endopeptidase activity"/>
    <property type="evidence" value="ECO:0007669"/>
    <property type="project" value="UniProtKB-UniRule"/>
</dbReference>
<dbReference type="PANTHER" id="PTHR33695:SF1">
    <property type="entry name" value="LIPOPROTEIN SIGNAL PEPTIDASE"/>
    <property type="match status" value="1"/>
</dbReference>
<keyword evidence="7 9" id="KW-1133">Transmembrane helix</keyword>
<evidence type="ECO:0000256" key="7">
    <source>
        <dbReference type="ARBA" id="ARBA00022989"/>
    </source>
</evidence>
<sequence>MVKARSARMPKAAHWYALAGLIVVLDQLSKWIVLENIRLGEVLYVAPFFNWVLTFNPGAAFSFLADQPGWQRWFFSALAVGISGWIAVMLRQHPQQKLLSLALALVMGGALGNVIDRIRFGAVVDFIQWHVAGYYWPAFNIADSAITVGAVLLVFEQLTATGRKSPGGTAGKKTEEKNQ</sequence>
<dbReference type="InterPro" id="IPR001872">
    <property type="entry name" value="Peptidase_A8"/>
</dbReference>
<dbReference type="STRING" id="281362.AT959_03705"/>
<name>A0A133XMK3_9RHOO</name>
<dbReference type="GO" id="GO:0006508">
    <property type="term" value="P:proteolysis"/>
    <property type="evidence" value="ECO:0007669"/>
    <property type="project" value="UniProtKB-KW"/>
</dbReference>
<feature type="transmembrane region" description="Helical" evidence="9">
    <location>
        <begin position="98"/>
        <end position="115"/>
    </location>
</feature>
<dbReference type="NCBIfam" id="TIGR00077">
    <property type="entry name" value="lspA"/>
    <property type="match status" value="1"/>
</dbReference>
<evidence type="ECO:0000256" key="11">
    <source>
        <dbReference type="RuleBase" id="RU004181"/>
    </source>
</evidence>
<reference evidence="12 13" key="1">
    <citation type="submission" date="2015-12" db="EMBL/GenBank/DDBJ databases">
        <title>Nitrous oxide reduction kinetics distinguish bacteria harboring typical versus atypical NosZ.</title>
        <authorList>
            <person name="Yoon S."/>
            <person name="Nissen S."/>
            <person name="Park D."/>
            <person name="Sanford R.A."/>
            <person name="Loeffler F.E."/>
        </authorList>
    </citation>
    <scope>NUCLEOTIDE SEQUENCE [LARGE SCALE GENOMIC DNA]</scope>
    <source>
        <strain evidence="12 13">ATCC BAA-841</strain>
    </source>
</reference>
<keyword evidence="3 9" id="KW-0645">Protease</keyword>
<keyword evidence="8 9" id="KW-0472">Membrane</keyword>
<feature type="active site" evidence="9">
    <location>
        <position position="125"/>
    </location>
</feature>
<evidence type="ECO:0000256" key="2">
    <source>
        <dbReference type="ARBA" id="ARBA00022475"/>
    </source>
</evidence>
<feature type="transmembrane region" description="Helical" evidence="9">
    <location>
        <begin position="70"/>
        <end position="91"/>
    </location>
</feature>
<dbReference type="HAMAP" id="MF_00161">
    <property type="entry name" value="LspA"/>
    <property type="match status" value="1"/>
</dbReference>
<feature type="active site" evidence="9">
    <location>
        <position position="143"/>
    </location>
</feature>
<dbReference type="PROSITE" id="PS00855">
    <property type="entry name" value="SPASE_II"/>
    <property type="match status" value="1"/>
</dbReference>
<keyword evidence="13" id="KW-1185">Reference proteome</keyword>
<feature type="transmembrane region" description="Helical" evidence="9">
    <location>
        <begin position="135"/>
        <end position="155"/>
    </location>
</feature>
<gene>
    <name evidence="9" type="primary">lspA</name>
    <name evidence="12" type="ORF">AT959_03705</name>
</gene>